<organism evidence="2 3">
    <name type="scientific">Micractinium conductrix</name>
    <dbReference type="NCBI Taxonomy" id="554055"/>
    <lineage>
        <taxon>Eukaryota</taxon>
        <taxon>Viridiplantae</taxon>
        <taxon>Chlorophyta</taxon>
        <taxon>core chlorophytes</taxon>
        <taxon>Trebouxiophyceae</taxon>
        <taxon>Chlorellales</taxon>
        <taxon>Chlorellaceae</taxon>
        <taxon>Chlorella clade</taxon>
        <taxon>Micractinium</taxon>
    </lineage>
</organism>
<dbReference type="STRING" id="554055.A0A2P6V5R9"/>
<dbReference type="Proteomes" id="UP000239649">
    <property type="component" value="Unassembled WGS sequence"/>
</dbReference>
<keyword evidence="3" id="KW-1185">Reference proteome</keyword>
<accession>A0A2P6V5R9</accession>
<feature type="compositionally biased region" description="Low complexity" evidence="1">
    <location>
        <begin position="37"/>
        <end position="55"/>
    </location>
</feature>
<protein>
    <submittedName>
        <fullName evidence="2">Uncharacterized protein</fullName>
    </submittedName>
</protein>
<evidence type="ECO:0000313" key="3">
    <source>
        <dbReference type="Proteomes" id="UP000239649"/>
    </source>
</evidence>
<evidence type="ECO:0000256" key="1">
    <source>
        <dbReference type="SAM" id="MobiDB-lite"/>
    </source>
</evidence>
<feature type="compositionally biased region" description="Polar residues" evidence="1">
    <location>
        <begin position="23"/>
        <end position="36"/>
    </location>
</feature>
<proteinExistence type="predicted"/>
<feature type="region of interest" description="Disordered" evidence="1">
    <location>
        <begin position="1"/>
        <end position="86"/>
    </location>
</feature>
<name>A0A2P6V5R9_9CHLO</name>
<feature type="compositionally biased region" description="Acidic residues" evidence="1">
    <location>
        <begin position="56"/>
        <end position="70"/>
    </location>
</feature>
<reference evidence="2 3" key="1">
    <citation type="journal article" date="2018" name="Plant J.">
        <title>Genome sequences of Chlorella sorokiniana UTEX 1602 and Micractinium conductrix SAG 241.80: implications to maltose excretion by a green alga.</title>
        <authorList>
            <person name="Arriola M.B."/>
            <person name="Velmurugan N."/>
            <person name="Zhang Y."/>
            <person name="Plunkett M.H."/>
            <person name="Hondzo H."/>
            <person name="Barney B.M."/>
        </authorList>
    </citation>
    <scope>NUCLEOTIDE SEQUENCE [LARGE SCALE GENOMIC DNA]</scope>
    <source>
        <strain evidence="2 3">SAG 241.80</strain>
    </source>
</reference>
<comment type="caution">
    <text evidence="2">The sequence shown here is derived from an EMBL/GenBank/DDBJ whole genome shotgun (WGS) entry which is preliminary data.</text>
</comment>
<feature type="region of interest" description="Disordered" evidence="1">
    <location>
        <begin position="125"/>
        <end position="149"/>
    </location>
</feature>
<dbReference type="OrthoDB" id="513924at2759"/>
<dbReference type="AlphaFoldDB" id="A0A2P6V5R9"/>
<feature type="compositionally biased region" description="Low complexity" evidence="1">
    <location>
        <begin position="128"/>
        <end position="138"/>
    </location>
</feature>
<evidence type="ECO:0000313" key="2">
    <source>
        <dbReference type="EMBL" id="PSC69426.1"/>
    </source>
</evidence>
<sequence length="149" mass="15685">MLALRTALTAPSAARTRAPQYLSVRQSRQPQWCQQRAASATHTAAAAATSGGDPPAAEDEPQGLLPEEDAQIPGGYRDAMSSNTPLGKAVRGVCEELDTLGGLERQTLEEAEALLKQLGFKGSLFAGQQQQQQQQQQQPDGGTAADEAA</sequence>
<dbReference type="EMBL" id="LHPF02000027">
    <property type="protein sequence ID" value="PSC69426.1"/>
    <property type="molecule type" value="Genomic_DNA"/>
</dbReference>
<gene>
    <name evidence="2" type="ORF">C2E20_7059</name>
</gene>